<dbReference type="OrthoDB" id="1577640at2759"/>
<dbReference type="GO" id="GO:0003723">
    <property type="term" value="F:RNA binding"/>
    <property type="evidence" value="ECO:0007669"/>
    <property type="project" value="TreeGrafter"/>
</dbReference>
<dbReference type="PANTHER" id="PTHR24141">
    <property type="entry name" value="2-5A-DEPENDENT RIBONUCLEASE"/>
    <property type="match status" value="1"/>
</dbReference>
<keyword evidence="2 3" id="KW-0040">ANK repeat</keyword>
<evidence type="ECO:0000313" key="5">
    <source>
        <dbReference type="EMBL" id="EPY32852.1"/>
    </source>
</evidence>
<name>S9UPM6_9TRYP</name>
<protein>
    <submittedName>
        <fullName evidence="5">Uncharacterized protein</fullName>
    </submittedName>
</protein>
<dbReference type="SMART" id="SM00248">
    <property type="entry name" value="ANK"/>
    <property type="match status" value="4"/>
</dbReference>
<dbReference type="Pfam" id="PF00023">
    <property type="entry name" value="Ank"/>
    <property type="match status" value="1"/>
</dbReference>
<dbReference type="GO" id="GO:0006396">
    <property type="term" value="P:RNA processing"/>
    <property type="evidence" value="ECO:0007669"/>
    <property type="project" value="TreeGrafter"/>
</dbReference>
<sequence>MGDRHLSELCKGASLEPLLARLRELVGLSAGHDDEEDPYMQGVWGYKDGDGRTAFHWAVAMRNYELATTLMLPPHDAPVWTEDNEGVTPFLSACLVGAPDGFVLDLMDRCVQVHESFRHSAAAHRPPRESARDAGATAEAAAAATAEVPALQALLDGRDNIGTTPLLAAVSRGHEGLVRLLLAKGADLTLPNNRGQSALHRAVSRGNTNLVELLVETSERRCGKARAAHRQWMDLQDYRGDSALFYASMENNEEIGRYLIRHEADRELRNKEGKQFWEV</sequence>
<dbReference type="InterPro" id="IPR036770">
    <property type="entry name" value="Ankyrin_rpt-contain_sf"/>
</dbReference>
<dbReference type="EMBL" id="ATMH01004081">
    <property type="protein sequence ID" value="EPY30408.1"/>
    <property type="molecule type" value="Genomic_DNA"/>
</dbReference>
<dbReference type="EMBL" id="ATMH01002610">
    <property type="protein sequence ID" value="EPY32852.1"/>
    <property type="molecule type" value="Genomic_DNA"/>
</dbReference>
<dbReference type="AlphaFoldDB" id="S9UPM6"/>
<gene>
    <name evidence="5" type="ORF">STCU_02610</name>
    <name evidence="4" type="ORF">STCU_04081</name>
</gene>
<evidence type="ECO:0000256" key="1">
    <source>
        <dbReference type="ARBA" id="ARBA00022737"/>
    </source>
</evidence>
<dbReference type="InterPro" id="IPR002110">
    <property type="entry name" value="Ankyrin_rpt"/>
</dbReference>
<dbReference type="PROSITE" id="PS50088">
    <property type="entry name" value="ANK_REPEAT"/>
    <property type="match status" value="3"/>
</dbReference>
<keyword evidence="6" id="KW-1185">Reference proteome</keyword>
<feature type="repeat" description="ANK" evidence="3">
    <location>
        <begin position="161"/>
        <end position="193"/>
    </location>
</feature>
<feature type="repeat" description="ANK" evidence="3">
    <location>
        <begin position="194"/>
        <end position="216"/>
    </location>
</feature>
<dbReference type="Gene3D" id="1.25.40.20">
    <property type="entry name" value="Ankyrin repeat-containing domain"/>
    <property type="match status" value="2"/>
</dbReference>
<evidence type="ECO:0000313" key="6">
    <source>
        <dbReference type="Proteomes" id="UP000015354"/>
    </source>
</evidence>
<dbReference type="Pfam" id="PF12796">
    <property type="entry name" value="Ank_2"/>
    <property type="match status" value="1"/>
</dbReference>
<dbReference type="PANTHER" id="PTHR24141:SF1">
    <property type="entry name" value="2-5A-DEPENDENT RIBONUCLEASE"/>
    <property type="match status" value="1"/>
</dbReference>
<organism evidence="5 6">
    <name type="scientific">Strigomonas culicis</name>
    <dbReference type="NCBI Taxonomy" id="28005"/>
    <lineage>
        <taxon>Eukaryota</taxon>
        <taxon>Discoba</taxon>
        <taxon>Euglenozoa</taxon>
        <taxon>Kinetoplastea</taxon>
        <taxon>Metakinetoplastina</taxon>
        <taxon>Trypanosomatida</taxon>
        <taxon>Trypanosomatidae</taxon>
        <taxon>Strigomonadinae</taxon>
        <taxon>Strigomonas</taxon>
    </lineage>
</organism>
<evidence type="ECO:0000256" key="3">
    <source>
        <dbReference type="PROSITE-ProRule" id="PRU00023"/>
    </source>
</evidence>
<reference evidence="5" key="2">
    <citation type="submission" date="2013-03" db="EMBL/GenBank/DDBJ databases">
        <authorList>
            <person name="Motta M.C.M."/>
            <person name="Martins A.C.A."/>
            <person name="Preta C.M.C.C."/>
            <person name="Silva R."/>
            <person name="de Souza S.S."/>
            <person name="Klein C.C."/>
            <person name="de Almeida L.G.P."/>
            <person name="Cunha O.L."/>
            <person name="Colabardini A.C."/>
            <person name="Lima B.A."/>
            <person name="Machado C.R."/>
            <person name="Soares C.M.A."/>
            <person name="de Menezes C.B.A."/>
            <person name="Bartolomeu D.C."/>
            <person name="Grisard E.C."/>
            <person name="Fantinatti-Garboggini F."/>
            <person name="Rodrigues-Luiz G.F."/>
            <person name="Wagner G."/>
            <person name="Goldman G.H."/>
            <person name="Fietto J.L.R."/>
            <person name="Ciapina L.P."/>
            <person name="Brocchi M."/>
            <person name="Elias M.C."/>
            <person name="Goldman M.H.S."/>
            <person name="Sagot M.-F."/>
            <person name="Pereira M."/>
            <person name="Stoco P.H."/>
            <person name="Teixeira S.M.R."/>
            <person name="de Mendonca-Neto R.P."/>
            <person name="Maciel T.E.F."/>
            <person name="Mendes T.A.O."/>
            <person name="Urmenyi T.P."/>
            <person name="Teixeira M.M.G."/>
            <person name="de Camargo E.F.P."/>
            <person name="de Sousa W."/>
            <person name="Schenkman S."/>
            <person name="de Vasconcelos A.T.R."/>
        </authorList>
    </citation>
    <scope>NUCLEOTIDE SEQUENCE</scope>
</reference>
<dbReference type="PROSITE" id="PS50297">
    <property type="entry name" value="ANK_REP_REGION"/>
    <property type="match status" value="2"/>
</dbReference>
<evidence type="ECO:0000313" key="4">
    <source>
        <dbReference type="EMBL" id="EPY30408.1"/>
    </source>
</evidence>
<dbReference type="GO" id="GO:0004540">
    <property type="term" value="F:RNA nuclease activity"/>
    <property type="evidence" value="ECO:0007669"/>
    <property type="project" value="TreeGrafter"/>
</dbReference>
<keyword evidence="1" id="KW-0677">Repeat</keyword>
<proteinExistence type="predicted"/>
<evidence type="ECO:0000256" key="2">
    <source>
        <dbReference type="ARBA" id="ARBA00023043"/>
    </source>
</evidence>
<dbReference type="Proteomes" id="UP000015354">
    <property type="component" value="Unassembled WGS sequence"/>
</dbReference>
<dbReference type="SUPFAM" id="SSF48403">
    <property type="entry name" value="Ankyrin repeat"/>
    <property type="match status" value="1"/>
</dbReference>
<feature type="repeat" description="ANK" evidence="3">
    <location>
        <begin position="239"/>
        <end position="271"/>
    </location>
</feature>
<comment type="caution">
    <text evidence="5">The sequence shown here is derived from an EMBL/GenBank/DDBJ whole genome shotgun (WGS) entry which is preliminary data.</text>
</comment>
<accession>S9UPM6</accession>
<reference evidence="5 6" key="1">
    <citation type="journal article" date="2013" name="PLoS ONE">
        <title>Predicting the Proteins of Angomonas deanei, Strigomonas culicis and Their Respective Endosymbionts Reveals New Aspects of the Trypanosomatidae Family.</title>
        <authorList>
            <person name="Motta M.C."/>
            <person name="Martins A.C."/>
            <person name="de Souza S.S."/>
            <person name="Catta-Preta C.M."/>
            <person name="Silva R."/>
            <person name="Klein C.C."/>
            <person name="de Almeida L.G."/>
            <person name="de Lima Cunha O."/>
            <person name="Ciapina L.P."/>
            <person name="Brocchi M."/>
            <person name="Colabardini A.C."/>
            <person name="de Araujo Lima B."/>
            <person name="Machado C.R."/>
            <person name="de Almeida Soares C.M."/>
            <person name="Probst C.M."/>
            <person name="de Menezes C.B."/>
            <person name="Thompson C.E."/>
            <person name="Bartholomeu D.C."/>
            <person name="Gradia D.F."/>
            <person name="Pavoni D.P."/>
            <person name="Grisard E.C."/>
            <person name="Fantinatti-Garboggini F."/>
            <person name="Marchini F.K."/>
            <person name="Rodrigues-Luiz G.F."/>
            <person name="Wagner G."/>
            <person name="Goldman G.H."/>
            <person name="Fietto J.L."/>
            <person name="Elias M.C."/>
            <person name="Goldman M.H."/>
            <person name="Sagot M.F."/>
            <person name="Pereira M."/>
            <person name="Stoco P.H."/>
            <person name="de Mendonca-Neto R.P."/>
            <person name="Teixeira S.M."/>
            <person name="Maciel T.E."/>
            <person name="de Oliveira Mendes T.A."/>
            <person name="Urmenyi T.P."/>
            <person name="de Souza W."/>
            <person name="Schenkman S."/>
            <person name="de Vasconcelos A.T."/>
        </authorList>
    </citation>
    <scope>NUCLEOTIDE SEQUENCE [LARGE SCALE GENOMIC DNA]</scope>
</reference>